<dbReference type="STRING" id="1849968.A8C32_17800"/>
<evidence type="ECO:0000259" key="2">
    <source>
        <dbReference type="PROSITE" id="PS50943"/>
    </source>
</evidence>
<keyword evidence="4" id="KW-1185">Reference proteome</keyword>
<dbReference type="CDD" id="cd00093">
    <property type="entry name" value="HTH_XRE"/>
    <property type="match status" value="1"/>
</dbReference>
<protein>
    <submittedName>
        <fullName evidence="3">Transcriptional regulator</fullName>
    </submittedName>
</protein>
<dbReference type="SUPFAM" id="SSF47413">
    <property type="entry name" value="lambda repressor-like DNA-binding domains"/>
    <property type="match status" value="1"/>
</dbReference>
<dbReference type="Pfam" id="PF01381">
    <property type="entry name" value="HTH_3"/>
    <property type="match status" value="1"/>
</dbReference>
<dbReference type="EMBL" id="MDJD01000048">
    <property type="protein sequence ID" value="OEK07293.1"/>
    <property type="molecule type" value="Genomic_DNA"/>
</dbReference>
<name>A0A1E5T7E0_9FLAO</name>
<dbReference type="GO" id="GO:0003677">
    <property type="term" value="F:DNA binding"/>
    <property type="evidence" value="ECO:0007669"/>
    <property type="project" value="UniProtKB-KW"/>
</dbReference>
<reference evidence="3 4" key="1">
    <citation type="submission" date="2016-05" db="EMBL/GenBank/DDBJ databases">
        <title>Draft Genome Sequence of Algibacter sp. Strain SK-16 Isolated from the Surface Water of Aburatsubo Inlet.</title>
        <authorList>
            <person name="Wong S.-K."/>
            <person name="Yoshizawa S."/>
            <person name="Nakajima Y."/>
            <person name="Ogura Y."/>
            <person name="Tetsuya H."/>
            <person name="Hamasaki K."/>
        </authorList>
    </citation>
    <scope>NUCLEOTIDE SEQUENCE [LARGE SCALE GENOMIC DNA]</scope>
    <source>
        <strain evidence="3 4">SK-16</strain>
    </source>
</reference>
<accession>A0A1E5T7E0</accession>
<dbReference type="SMART" id="SM00530">
    <property type="entry name" value="HTH_XRE"/>
    <property type="match status" value="1"/>
</dbReference>
<dbReference type="RefSeq" id="WP_069830782.1">
    <property type="nucleotide sequence ID" value="NZ_MDJD01000048.1"/>
</dbReference>
<dbReference type="OrthoDB" id="881869at2"/>
<organism evidence="3 4">
    <name type="scientific">Flavivirga aquatica</name>
    <dbReference type="NCBI Taxonomy" id="1849968"/>
    <lineage>
        <taxon>Bacteria</taxon>
        <taxon>Pseudomonadati</taxon>
        <taxon>Bacteroidota</taxon>
        <taxon>Flavobacteriia</taxon>
        <taxon>Flavobacteriales</taxon>
        <taxon>Flavobacteriaceae</taxon>
        <taxon>Flavivirga</taxon>
    </lineage>
</organism>
<dbReference type="AlphaFoldDB" id="A0A1E5T7E0"/>
<dbReference type="InterPro" id="IPR010982">
    <property type="entry name" value="Lambda_DNA-bd_dom_sf"/>
</dbReference>
<dbReference type="PANTHER" id="PTHR46558">
    <property type="entry name" value="TRACRIPTIONAL REGULATORY PROTEIN-RELATED-RELATED"/>
    <property type="match status" value="1"/>
</dbReference>
<dbReference type="InterPro" id="IPR049639">
    <property type="entry name" value="RstR"/>
</dbReference>
<evidence type="ECO:0000256" key="1">
    <source>
        <dbReference type="ARBA" id="ARBA00023125"/>
    </source>
</evidence>
<gene>
    <name evidence="3" type="ORF">A8C32_17800</name>
</gene>
<dbReference type="InterPro" id="IPR001387">
    <property type="entry name" value="Cro/C1-type_HTH"/>
</dbReference>
<proteinExistence type="predicted"/>
<dbReference type="Gene3D" id="1.10.260.40">
    <property type="entry name" value="lambda repressor-like DNA-binding domains"/>
    <property type="match status" value="1"/>
</dbReference>
<dbReference type="Proteomes" id="UP000095713">
    <property type="component" value="Unassembled WGS sequence"/>
</dbReference>
<evidence type="ECO:0000313" key="3">
    <source>
        <dbReference type="EMBL" id="OEK07293.1"/>
    </source>
</evidence>
<dbReference type="PANTHER" id="PTHR46558:SF13">
    <property type="entry name" value="HTH-TYPE TRANSCRIPTIONAL REGULATOR IMMR"/>
    <property type="match status" value="1"/>
</dbReference>
<keyword evidence="1" id="KW-0238">DNA-binding</keyword>
<dbReference type="NCBIfam" id="NF041951">
    <property type="entry name" value="phage_RstR"/>
    <property type="match status" value="1"/>
</dbReference>
<dbReference type="PROSITE" id="PS50943">
    <property type="entry name" value="HTH_CROC1"/>
    <property type="match status" value="1"/>
</dbReference>
<sequence length="110" mass="12359">MNFGSKIILVRKQKKMSQSELGKLANVSGDIVGKYERNEMKPSIETAHRLANALNVTLDYLVGDSDTVLFDKDITARMEAIVNMDSEDKKALFKILDAYIRDTNAKKAYS</sequence>
<evidence type="ECO:0000313" key="4">
    <source>
        <dbReference type="Proteomes" id="UP000095713"/>
    </source>
</evidence>
<comment type="caution">
    <text evidence="3">The sequence shown here is derived from an EMBL/GenBank/DDBJ whole genome shotgun (WGS) entry which is preliminary data.</text>
</comment>
<feature type="domain" description="HTH cro/C1-type" evidence="2">
    <location>
        <begin position="7"/>
        <end position="61"/>
    </location>
</feature>